<reference evidence="2 3" key="1">
    <citation type="submission" date="2016-10" db="EMBL/GenBank/DDBJ databases">
        <authorList>
            <person name="de Groot N.N."/>
        </authorList>
    </citation>
    <scope>NUCLEOTIDE SEQUENCE [LARGE SCALE GENOMIC DNA]</scope>
    <source>
        <strain evidence="2 3">CGMCC 1.3430</strain>
    </source>
</reference>
<evidence type="ECO:0000259" key="1">
    <source>
        <dbReference type="Pfam" id="PF01764"/>
    </source>
</evidence>
<name>A0A1H3XK64_ALKAM</name>
<accession>A0A1H3XK64</accession>
<dbReference type="EMBL" id="FNRM01000001">
    <property type="protein sequence ID" value="SDZ99713.1"/>
    <property type="molecule type" value="Genomic_DNA"/>
</dbReference>
<evidence type="ECO:0000313" key="3">
    <source>
        <dbReference type="Proteomes" id="UP000198773"/>
    </source>
</evidence>
<dbReference type="InterPro" id="IPR002921">
    <property type="entry name" value="Fungal_lipase-type"/>
</dbReference>
<dbReference type="PANTHER" id="PTHR45856:SF24">
    <property type="entry name" value="FUNGAL LIPASE-LIKE DOMAIN-CONTAINING PROTEIN"/>
    <property type="match status" value="1"/>
</dbReference>
<dbReference type="Proteomes" id="UP000198773">
    <property type="component" value="Unassembled WGS sequence"/>
</dbReference>
<protein>
    <submittedName>
        <fullName evidence="2">Lipase (Class 3)</fullName>
    </submittedName>
</protein>
<dbReference type="GO" id="GO:0006629">
    <property type="term" value="P:lipid metabolic process"/>
    <property type="evidence" value="ECO:0007669"/>
    <property type="project" value="InterPro"/>
</dbReference>
<evidence type="ECO:0000313" key="2">
    <source>
        <dbReference type="EMBL" id="SDZ99713.1"/>
    </source>
</evidence>
<dbReference type="Pfam" id="PF01764">
    <property type="entry name" value="Lipase_3"/>
    <property type="match status" value="1"/>
</dbReference>
<organism evidence="2 3">
    <name type="scientific">Alkalimonas amylolytica</name>
    <dbReference type="NCBI Taxonomy" id="152573"/>
    <lineage>
        <taxon>Bacteria</taxon>
        <taxon>Pseudomonadati</taxon>
        <taxon>Pseudomonadota</taxon>
        <taxon>Gammaproteobacteria</taxon>
        <taxon>Alkalimonas</taxon>
    </lineage>
</organism>
<dbReference type="RefSeq" id="WP_091338312.1">
    <property type="nucleotide sequence ID" value="NZ_FNRM01000001.1"/>
</dbReference>
<dbReference type="STRING" id="152573.SAMN04488051_101280"/>
<proteinExistence type="predicted"/>
<dbReference type="InterPro" id="IPR029058">
    <property type="entry name" value="AB_hydrolase_fold"/>
</dbReference>
<feature type="domain" description="Fungal lipase-type" evidence="1">
    <location>
        <begin position="83"/>
        <end position="210"/>
    </location>
</feature>
<dbReference type="OrthoDB" id="5562330at2"/>
<keyword evidence="3" id="KW-1185">Reference proteome</keyword>
<dbReference type="PANTHER" id="PTHR45856">
    <property type="entry name" value="ALPHA/BETA-HYDROLASES SUPERFAMILY PROTEIN"/>
    <property type="match status" value="1"/>
</dbReference>
<dbReference type="Gene3D" id="3.40.50.1820">
    <property type="entry name" value="alpha/beta hydrolase"/>
    <property type="match status" value="1"/>
</dbReference>
<dbReference type="AlphaFoldDB" id="A0A1H3XK64"/>
<sequence>MSIPVLTPNIAAALAADVYDTIEMPAGAEFTPATGVLKTFFDFSRQGGAIHGRSGGLLFRRDSGFAVIGKGKSLTPYANSIAIAFRGTQTGYDWLSNTNTRTVTIENQTQAHKGFYELFKSMRPAMEQQLNPLLRNNAHAIVHCAGHSLGGALAQLAAIWIKKFYGNKVALYTFGAPRVGLKNFALQAPGSVDATYRCIHGDDPVPLAPVWPYYHAPYNGQVVRLTADTGIRVSSHKMRKVPHCYQNSARGDWANLISRERLQRQVFLKREDHHKVTFSEYWMNQIWDALTTLLRQSGGASAFVFGLQGLGAGVHSFYDNLAIELEKSGMNQQHSVHLEGLLACMLAFAGKRVIRAIELTARFIRWVFRQVLSVLDRAVRQAIQQVK</sequence>
<dbReference type="CDD" id="cd00519">
    <property type="entry name" value="Lipase_3"/>
    <property type="match status" value="1"/>
</dbReference>
<dbReference type="SUPFAM" id="SSF53474">
    <property type="entry name" value="alpha/beta-Hydrolases"/>
    <property type="match status" value="1"/>
</dbReference>
<dbReference type="InterPro" id="IPR051218">
    <property type="entry name" value="Sec_MonoDiacylglyc_Lipase"/>
</dbReference>
<gene>
    <name evidence="2" type="ORF">SAMN04488051_101280</name>
</gene>